<feature type="transmembrane region" description="Helical" evidence="1">
    <location>
        <begin position="239"/>
        <end position="259"/>
    </location>
</feature>
<gene>
    <name evidence="4" type="primary">LOC116942440</name>
</gene>
<evidence type="ECO:0000259" key="2">
    <source>
        <dbReference type="Pfam" id="PF25085"/>
    </source>
</evidence>
<feature type="domain" description="DUF7802" evidence="2">
    <location>
        <begin position="10"/>
        <end position="415"/>
    </location>
</feature>
<sequence length="432" mass="49100">MALSPSPSSSWLVTFRDPREIWDLHPTFLLSEVTILLVAAASAVHAIRKGGRWRYMWVGTILHGLIVESVSYFLPNIDNFWHAQSSTMLLGQRLPIHIIVIYPMMIYHAYVAVNHMGLPWWAQPFAVALGNLLIDVPLDIMGIKLLWWTWHDTDPNIFDRHYWVPWTSYIFHMTFSFNFTMLTNASRWLLTGSSSRDKVGRRFIAEVLTVLIPGFLSFPVAVATQFMLLYHVLHDSLEIHTENLVATLIAIYVFMVWIGERHADRGAGSRAERGNGGNWLLGWLSHETAWAMLLHFIFYTLLAYFATPQTQLSIGLHEPLGPCTAPDVVVMSPLGQALSKRAYLCTSDYDEDYFSMDCNWLLKSHNLTQQSVTALPDGNGITHWYAVCGKPYANKYEYIHAVGMVCAMGLAFFHTAFTPRPQPGRLAKHKSN</sequence>
<organism evidence="3 4">
    <name type="scientific">Petromyzon marinus</name>
    <name type="common">Sea lamprey</name>
    <dbReference type="NCBI Taxonomy" id="7757"/>
    <lineage>
        <taxon>Eukaryota</taxon>
        <taxon>Metazoa</taxon>
        <taxon>Chordata</taxon>
        <taxon>Craniata</taxon>
        <taxon>Vertebrata</taxon>
        <taxon>Cyclostomata</taxon>
        <taxon>Hyperoartia</taxon>
        <taxon>Petromyzontiformes</taxon>
        <taxon>Petromyzontidae</taxon>
        <taxon>Petromyzon</taxon>
    </lineage>
</organism>
<feature type="transmembrane region" description="Helical" evidence="1">
    <location>
        <begin position="94"/>
        <end position="113"/>
    </location>
</feature>
<name>A0AAJ7T4L2_PETMA</name>
<feature type="transmembrane region" description="Helical" evidence="1">
    <location>
        <begin position="203"/>
        <end position="233"/>
    </location>
</feature>
<dbReference type="InterPro" id="IPR056704">
    <property type="entry name" value="DUF7802"/>
</dbReference>
<evidence type="ECO:0000313" key="4">
    <source>
        <dbReference type="RefSeq" id="XP_032810300.1"/>
    </source>
</evidence>
<dbReference type="AlphaFoldDB" id="A0AAJ7T4L2"/>
<evidence type="ECO:0000256" key="1">
    <source>
        <dbReference type="SAM" id="Phobius"/>
    </source>
</evidence>
<keyword evidence="1" id="KW-1133">Transmembrane helix</keyword>
<dbReference type="Proteomes" id="UP001318040">
    <property type="component" value="Chromosome 1"/>
</dbReference>
<feature type="transmembrane region" description="Helical" evidence="1">
    <location>
        <begin position="54"/>
        <end position="74"/>
    </location>
</feature>
<feature type="transmembrane region" description="Helical" evidence="1">
    <location>
        <begin position="280"/>
        <end position="306"/>
    </location>
</feature>
<dbReference type="KEGG" id="pmrn:116942440"/>
<keyword evidence="1" id="KW-0812">Transmembrane</keyword>
<dbReference type="PANTHER" id="PTHR35982:SF1">
    <property type="entry name" value="SPIROCYCLASE, AVEC FAMILY"/>
    <property type="match status" value="1"/>
</dbReference>
<protein>
    <submittedName>
        <fullName evidence="4">Uncharacterized protein LOC116942440</fullName>
    </submittedName>
</protein>
<reference evidence="4" key="1">
    <citation type="submission" date="2025-08" db="UniProtKB">
        <authorList>
            <consortium name="RefSeq"/>
        </authorList>
    </citation>
    <scope>IDENTIFICATION</scope>
    <source>
        <tissue evidence="4">Sperm</tissue>
    </source>
</reference>
<dbReference type="Pfam" id="PF25085">
    <property type="entry name" value="DUF7802"/>
    <property type="match status" value="1"/>
</dbReference>
<feature type="transmembrane region" description="Helical" evidence="1">
    <location>
        <begin position="162"/>
        <end position="182"/>
    </location>
</feature>
<evidence type="ECO:0000313" key="3">
    <source>
        <dbReference type="Proteomes" id="UP001318040"/>
    </source>
</evidence>
<proteinExistence type="predicted"/>
<feature type="transmembrane region" description="Helical" evidence="1">
    <location>
        <begin position="125"/>
        <end position="150"/>
    </location>
</feature>
<feature type="transmembrane region" description="Helical" evidence="1">
    <location>
        <begin position="28"/>
        <end position="47"/>
    </location>
</feature>
<feature type="transmembrane region" description="Helical" evidence="1">
    <location>
        <begin position="398"/>
        <end position="417"/>
    </location>
</feature>
<keyword evidence="3" id="KW-1185">Reference proteome</keyword>
<accession>A0AAJ7T4L2</accession>
<dbReference type="PANTHER" id="PTHR35982">
    <property type="entry name" value="AGAP005361-PA"/>
    <property type="match status" value="1"/>
</dbReference>
<dbReference type="RefSeq" id="XP_032810300.1">
    <property type="nucleotide sequence ID" value="XM_032954409.1"/>
</dbReference>
<keyword evidence="1" id="KW-0472">Membrane</keyword>